<sequence>MTALLTRSSGDGVRPGGDAVRPPTDREATLLGTPMPADRLRGWIVTITLVVIGGFLRLQNLGFPTDKGAPVFDEKHYVPQAWQMLRNGGYEDNYGYELVVHPPVAKQLIAIGEWLFGYNGWGWRFTAAIAGALIILLVVRIARRLTRSTLLGGIAGVLVICDGVLHLQSRTAMLDIYIAVFVLAAFGCLLLDREQVRGRLAEAVREGWVNETPFGPRLGFRWWRFGAGVLLGITTGVKWSGMYYVIAFGLLCVAFDVAARRAAGVARPWVGMLRRDLLPGIWAIGVVAVLVYLSTWWAWFASETATDRHLVEIDGMASGPFGFVPEALRSLVGYTFNVLDFHSGLSTPDGDPHPWESKPWTWPMGLRPMLYYYESGTSATGCGQAECVRATMLIGTPAMWWLALPVLAWGAWRSIFRADWRYAAVLVAYLAGLLPWFVNLDRQMYFFYATPLAPFLILGLTLVLGQILGRSGVGFERRGTGLLVVALYVGLVVANFAWLWPVLNGDSITTEHWQSELWLPSWR</sequence>
<evidence type="ECO:0000313" key="14">
    <source>
        <dbReference type="EMBL" id="OZM73509.1"/>
    </source>
</evidence>
<keyword evidence="8 10" id="KW-0472">Membrane</keyword>
<comment type="pathway">
    <text evidence="2 10">Protein modification; protein glycosylation.</text>
</comment>
<dbReference type="InterPro" id="IPR032421">
    <property type="entry name" value="PMT_4TMC"/>
</dbReference>
<keyword evidence="10" id="KW-1003">Cell membrane</keyword>
<feature type="transmembrane region" description="Helical" evidence="10">
    <location>
        <begin position="445"/>
        <end position="468"/>
    </location>
</feature>
<keyword evidence="5 10" id="KW-0808">Transferase</keyword>
<dbReference type="GO" id="GO:0012505">
    <property type="term" value="C:endomembrane system"/>
    <property type="evidence" value="ECO:0007669"/>
    <property type="project" value="UniProtKB-SubCell"/>
</dbReference>
<feature type="transmembrane region" description="Helical" evidence="10">
    <location>
        <begin position="40"/>
        <end position="58"/>
    </location>
</feature>
<comment type="caution">
    <text evidence="14">The sequence shown here is derived from an EMBL/GenBank/DDBJ whole genome shotgun (WGS) entry which is preliminary data.</text>
</comment>
<dbReference type="OrthoDB" id="9776737at2"/>
<feature type="transmembrane region" description="Helical" evidence="10">
    <location>
        <begin position="174"/>
        <end position="191"/>
    </location>
</feature>
<evidence type="ECO:0000313" key="15">
    <source>
        <dbReference type="Proteomes" id="UP000242444"/>
    </source>
</evidence>
<dbReference type="PANTHER" id="PTHR10050">
    <property type="entry name" value="DOLICHYL-PHOSPHATE-MANNOSE--PROTEIN MANNOSYLTRANSFERASE"/>
    <property type="match status" value="1"/>
</dbReference>
<gene>
    <name evidence="14" type="ORF">CFN78_08155</name>
</gene>
<feature type="transmembrane region" description="Helical" evidence="10">
    <location>
        <begin position="398"/>
        <end position="415"/>
    </location>
</feature>
<dbReference type="InterPro" id="IPR027005">
    <property type="entry name" value="PMT-like"/>
</dbReference>
<dbReference type="Proteomes" id="UP000242444">
    <property type="component" value="Unassembled WGS sequence"/>
</dbReference>
<comment type="subcellular location">
    <subcellularLocation>
        <location evidence="10">Cell membrane</location>
    </subcellularLocation>
    <subcellularLocation>
        <location evidence="1">Endomembrane system</location>
        <topology evidence="1">Multi-pass membrane protein</topology>
    </subcellularLocation>
</comment>
<dbReference type="GO" id="GO:0004169">
    <property type="term" value="F:dolichyl-phosphate-mannose-protein mannosyltransferase activity"/>
    <property type="evidence" value="ECO:0007669"/>
    <property type="project" value="UniProtKB-UniRule"/>
</dbReference>
<dbReference type="PANTHER" id="PTHR10050:SF46">
    <property type="entry name" value="PROTEIN O-MANNOSYL-TRANSFERASE 2"/>
    <property type="match status" value="1"/>
</dbReference>
<dbReference type="EC" id="2.4.1.-" evidence="10"/>
<accession>A0A263D5P8</accession>
<organism evidence="14 15">
    <name type="scientific">Amycolatopsis antarctica</name>
    <dbReference type="NCBI Taxonomy" id="1854586"/>
    <lineage>
        <taxon>Bacteria</taxon>
        <taxon>Bacillati</taxon>
        <taxon>Actinomycetota</taxon>
        <taxon>Actinomycetes</taxon>
        <taxon>Pseudonocardiales</taxon>
        <taxon>Pseudonocardiaceae</taxon>
        <taxon>Amycolatopsis</taxon>
    </lineage>
</organism>
<keyword evidence="7 10" id="KW-1133">Transmembrane helix</keyword>
<evidence type="ECO:0000256" key="4">
    <source>
        <dbReference type="ARBA" id="ARBA00022676"/>
    </source>
</evidence>
<dbReference type="Pfam" id="PF02366">
    <property type="entry name" value="PMT"/>
    <property type="match status" value="1"/>
</dbReference>
<evidence type="ECO:0000256" key="8">
    <source>
        <dbReference type="ARBA" id="ARBA00023136"/>
    </source>
</evidence>
<keyword evidence="6 10" id="KW-0812">Transmembrane</keyword>
<feature type="transmembrane region" description="Helical" evidence="10">
    <location>
        <begin position="480"/>
        <end position="500"/>
    </location>
</feature>
<feature type="transmembrane region" description="Helical" evidence="10">
    <location>
        <begin position="121"/>
        <end position="142"/>
    </location>
</feature>
<feature type="transmembrane region" description="Helical" evidence="10">
    <location>
        <begin position="280"/>
        <end position="300"/>
    </location>
</feature>
<dbReference type="AlphaFoldDB" id="A0A263D5P8"/>
<evidence type="ECO:0000256" key="5">
    <source>
        <dbReference type="ARBA" id="ARBA00022679"/>
    </source>
</evidence>
<evidence type="ECO:0000256" key="1">
    <source>
        <dbReference type="ARBA" id="ARBA00004127"/>
    </source>
</evidence>
<dbReference type="InParanoid" id="A0A263D5P8"/>
<proteinExistence type="inferred from homology"/>
<protein>
    <recommendedName>
        <fullName evidence="9 10">Polyprenol-phosphate-mannose--protein mannosyltransferase</fullName>
        <ecNumber evidence="10">2.4.1.-</ecNumber>
    </recommendedName>
</protein>
<dbReference type="RefSeq" id="WP_094862025.1">
    <property type="nucleotide sequence ID" value="NZ_NKYE01000004.1"/>
</dbReference>
<dbReference type="Pfam" id="PF16192">
    <property type="entry name" value="PMT_4TMC"/>
    <property type="match status" value="1"/>
</dbReference>
<evidence type="ECO:0000256" key="11">
    <source>
        <dbReference type="SAM" id="MobiDB-lite"/>
    </source>
</evidence>
<feature type="transmembrane region" description="Helical" evidence="10">
    <location>
        <begin position="422"/>
        <end position="439"/>
    </location>
</feature>
<evidence type="ECO:0000256" key="6">
    <source>
        <dbReference type="ARBA" id="ARBA00022692"/>
    </source>
</evidence>
<comment type="function">
    <text evidence="10">Protein O-mannosyltransferase that catalyzes the transfer of a single mannose residue from a polyprenol phospho-mannosyl lipidic donor to the hydroxyl group of selected serine and threonine residues in acceptor proteins.</text>
</comment>
<dbReference type="GO" id="GO:0005886">
    <property type="term" value="C:plasma membrane"/>
    <property type="evidence" value="ECO:0007669"/>
    <property type="project" value="UniProtKB-SubCell"/>
</dbReference>
<name>A0A263D5P8_9PSEU</name>
<evidence type="ECO:0000256" key="10">
    <source>
        <dbReference type="RuleBase" id="RU367007"/>
    </source>
</evidence>
<evidence type="ECO:0000256" key="9">
    <source>
        <dbReference type="ARBA" id="ARBA00093617"/>
    </source>
</evidence>
<comment type="similarity">
    <text evidence="3 10">Belongs to the glycosyltransferase 39 family.</text>
</comment>
<dbReference type="EMBL" id="NKYE01000004">
    <property type="protein sequence ID" value="OZM73509.1"/>
    <property type="molecule type" value="Genomic_DNA"/>
</dbReference>
<feature type="region of interest" description="Disordered" evidence="11">
    <location>
        <begin position="1"/>
        <end position="32"/>
    </location>
</feature>
<keyword evidence="15" id="KW-1185">Reference proteome</keyword>
<keyword evidence="4 10" id="KW-0328">Glycosyltransferase</keyword>
<reference evidence="14 15" key="1">
    <citation type="submission" date="2017-07" db="EMBL/GenBank/DDBJ databases">
        <title>Amycolatopsis antarcticus sp. nov., isolated from the surface of an Antarcticus brown macroalga.</title>
        <authorList>
            <person name="Wang J."/>
            <person name="Leiva S."/>
            <person name="Huang J."/>
            <person name="Huang Y."/>
        </authorList>
    </citation>
    <scope>NUCLEOTIDE SEQUENCE [LARGE SCALE GENOMIC DNA]</scope>
    <source>
        <strain evidence="14 15">AU-G6</strain>
    </source>
</reference>
<evidence type="ECO:0000256" key="7">
    <source>
        <dbReference type="ARBA" id="ARBA00022989"/>
    </source>
</evidence>
<dbReference type="InterPro" id="IPR003342">
    <property type="entry name" value="ArnT-like_N"/>
</dbReference>
<feature type="transmembrane region" description="Helical" evidence="10">
    <location>
        <begin position="149"/>
        <end position="168"/>
    </location>
</feature>
<feature type="domain" description="ArnT-like N-terminal" evidence="12">
    <location>
        <begin position="71"/>
        <end position="253"/>
    </location>
</feature>
<evidence type="ECO:0000256" key="3">
    <source>
        <dbReference type="ARBA" id="ARBA00007222"/>
    </source>
</evidence>
<evidence type="ECO:0000259" key="13">
    <source>
        <dbReference type="Pfam" id="PF16192"/>
    </source>
</evidence>
<evidence type="ECO:0000259" key="12">
    <source>
        <dbReference type="Pfam" id="PF02366"/>
    </source>
</evidence>
<feature type="transmembrane region" description="Helical" evidence="10">
    <location>
        <begin position="241"/>
        <end position="259"/>
    </location>
</feature>
<dbReference type="UniPathway" id="UPA00378"/>
<feature type="domain" description="Protein O-mannosyl-transferase C-terminal four TM" evidence="13">
    <location>
        <begin position="335"/>
        <end position="522"/>
    </location>
</feature>
<evidence type="ECO:0000256" key="2">
    <source>
        <dbReference type="ARBA" id="ARBA00004922"/>
    </source>
</evidence>